<evidence type="ECO:0000313" key="2">
    <source>
        <dbReference type="EMBL" id="CAJ0597804.1"/>
    </source>
</evidence>
<comment type="caution">
    <text evidence="2">The sequence shown here is derived from an EMBL/GenBank/DDBJ whole genome shotgun (WGS) entry which is preliminary data.</text>
</comment>
<dbReference type="Proteomes" id="UP001176961">
    <property type="component" value="Unassembled WGS sequence"/>
</dbReference>
<feature type="region of interest" description="Disordered" evidence="1">
    <location>
        <begin position="413"/>
        <end position="442"/>
    </location>
</feature>
<sequence length="491" mass="54826">MESCWKGEDDNYSYSEIVRHSECVDASSPTYDLGSITGDFVNSLPSLCEEFPQDYDNGTFYSDSTQQVNRMGYSPMPLEKDPFQNILDQVDFSLDIPQPSTTNFVPDGTLDVDFPGGADSAPLQVKMAEHDQGSTPLPLHSQDLCSNDKTTSCEMHESEIEFCIAGRSQQDKNTRTEGNPQMTKAPAQQAIAKQISSTKRTEDLICDQTQSTIARLRIFFRAYGRAIASSALLNPDELTSQATGFPLNIVLACNDPVPKKPCITLTKKKRKEQEDTAKDGAPVRNTKKKNSSGLGKNEKLLATISTKSARRRGKKDTMCDNTSAKSATKKNKAGNMSTSTHSSDLPDDPNPSDIPKSRKDCHFEDAPMKKSCAEEASEGPSPFGIKNIKGYTMGIRWSERIEHKAKVFYGNVQRRRSQSDQNTPEPCAYDENAAQCRSSGRKRRPRRVFSPLLTKEKKKYFMLMDLLRERFRIAVESKPEEVLDEVVLSFE</sequence>
<protein>
    <submittedName>
        <fullName evidence="2">Uncharacterized protein</fullName>
    </submittedName>
</protein>
<organism evidence="2 3">
    <name type="scientific">Cylicocyclus nassatus</name>
    <name type="common">Nematode worm</name>
    <dbReference type="NCBI Taxonomy" id="53992"/>
    <lineage>
        <taxon>Eukaryota</taxon>
        <taxon>Metazoa</taxon>
        <taxon>Ecdysozoa</taxon>
        <taxon>Nematoda</taxon>
        <taxon>Chromadorea</taxon>
        <taxon>Rhabditida</taxon>
        <taxon>Rhabditina</taxon>
        <taxon>Rhabditomorpha</taxon>
        <taxon>Strongyloidea</taxon>
        <taxon>Strongylidae</taxon>
        <taxon>Cylicocyclus</taxon>
    </lineage>
</organism>
<dbReference type="EMBL" id="CATQJL010000223">
    <property type="protein sequence ID" value="CAJ0597804.1"/>
    <property type="molecule type" value="Genomic_DNA"/>
</dbReference>
<evidence type="ECO:0000313" key="3">
    <source>
        <dbReference type="Proteomes" id="UP001176961"/>
    </source>
</evidence>
<proteinExistence type="predicted"/>
<name>A0AA36GT59_CYLNA</name>
<reference evidence="2" key="1">
    <citation type="submission" date="2023-07" db="EMBL/GenBank/DDBJ databases">
        <authorList>
            <consortium name="CYATHOMIX"/>
        </authorList>
    </citation>
    <scope>NUCLEOTIDE SEQUENCE</scope>
    <source>
        <strain evidence="2">N/A</strain>
    </source>
</reference>
<gene>
    <name evidence="2" type="ORF">CYNAS_LOCUS9787</name>
</gene>
<feature type="region of interest" description="Disordered" evidence="1">
    <location>
        <begin position="264"/>
        <end position="361"/>
    </location>
</feature>
<keyword evidence="3" id="KW-1185">Reference proteome</keyword>
<accession>A0AA36GT59</accession>
<evidence type="ECO:0000256" key="1">
    <source>
        <dbReference type="SAM" id="MobiDB-lite"/>
    </source>
</evidence>
<dbReference type="AlphaFoldDB" id="A0AA36GT59"/>